<dbReference type="SUPFAM" id="SSF53850">
    <property type="entry name" value="Periplasmic binding protein-like II"/>
    <property type="match status" value="1"/>
</dbReference>
<evidence type="ECO:0000313" key="1">
    <source>
        <dbReference type="EMBL" id="MFC3052786.1"/>
    </source>
</evidence>
<sequence>MLGHVLVYVRLLVIRVFLLLLCFPGSLFAEEFILRLGDDEYFPTLLEAALKEADGDHTLTTYRFPEQIPQQRAFRSLKKENGIINVLYTGHSIEREQSYAQVDIPLTRGLLGYRMMVLKDENLHLLKNISSLDDIIQNIDVGSGTYWPDTKILKAAGFKVFTGDHPYLWPMLMYGRFTAFPRGLSEVSVELDMLKDDPLAERLVIEKNILLYYKFDHFFYLAKDDTVRAAIIEQGLKRLYENGKFMEIFMKAGFYKEAQKLVGDHPKHVFELANPLLSEKVQAIPDQYWHNFHD</sequence>
<name>A0ABV7D779_9PROT</name>
<dbReference type="Proteomes" id="UP001595444">
    <property type="component" value="Unassembled WGS sequence"/>
</dbReference>
<reference evidence="2" key="1">
    <citation type="journal article" date="2019" name="Int. J. Syst. Evol. Microbiol.">
        <title>The Global Catalogue of Microorganisms (GCM) 10K type strain sequencing project: providing services to taxonomists for standard genome sequencing and annotation.</title>
        <authorList>
            <consortium name="The Broad Institute Genomics Platform"/>
            <consortium name="The Broad Institute Genome Sequencing Center for Infectious Disease"/>
            <person name="Wu L."/>
            <person name="Ma J."/>
        </authorList>
    </citation>
    <scope>NUCLEOTIDE SEQUENCE [LARGE SCALE GENOMIC DNA]</scope>
    <source>
        <strain evidence="2">KCTC 62164</strain>
    </source>
</reference>
<gene>
    <name evidence="1" type="ORF">ACFOKA_12800</name>
</gene>
<comment type="caution">
    <text evidence="1">The sequence shown here is derived from an EMBL/GenBank/DDBJ whole genome shotgun (WGS) entry which is preliminary data.</text>
</comment>
<organism evidence="1 2">
    <name type="scientific">Kordiimonas pumila</name>
    <dbReference type="NCBI Taxonomy" id="2161677"/>
    <lineage>
        <taxon>Bacteria</taxon>
        <taxon>Pseudomonadati</taxon>
        <taxon>Pseudomonadota</taxon>
        <taxon>Alphaproteobacteria</taxon>
        <taxon>Kordiimonadales</taxon>
        <taxon>Kordiimonadaceae</taxon>
        <taxon>Kordiimonas</taxon>
    </lineage>
</organism>
<proteinExistence type="predicted"/>
<dbReference type="EMBL" id="JBHRSL010000010">
    <property type="protein sequence ID" value="MFC3052786.1"/>
    <property type="molecule type" value="Genomic_DNA"/>
</dbReference>
<dbReference type="RefSeq" id="WP_194213567.1">
    <property type="nucleotide sequence ID" value="NZ_CP061205.1"/>
</dbReference>
<evidence type="ECO:0000313" key="2">
    <source>
        <dbReference type="Proteomes" id="UP001595444"/>
    </source>
</evidence>
<evidence type="ECO:0008006" key="3">
    <source>
        <dbReference type="Google" id="ProtNLM"/>
    </source>
</evidence>
<protein>
    <recommendedName>
        <fullName evidence="3">Solute-binding protein family 3/N-terminal domain-containing protein</fullName>
    </recommendedName>
</protein>
<accession>A0ABV7D779</accession>
<keyword evidence="2" id="KW-1185">Reference proteome</keyword>